<evidence type="ECO:0000256" key="2">
    <source>
        <dbReference type="SAM" id="SignalP"/>
    </source>
</evidence>
<sequence length="452" mass="49619">MKTKNAWNLIWLPLLAVSLTACGSGPSGKDADTSQSASSPLQGAAPKQPEPVTLTFFEPSSGRSVEWFMDLYGNAIQKKFPHVKVEFKYTQKINDKNVGLQEMIASGSNDIDVIVTSVGSFIPAIIDNGLTFDHSELIKTNKYDLSLLDPTPIQLLQELSGGGLLGLPVGTTANALVYNKDLFDKFGVSYPKDGMTWDEVYDLAVKLTRKDGEIQYRGFVASHSHVALVNQFSASYVDPLTKKALMNSNPNWAKHSQNLKRFHQIPGNEVTAATVGLAHAQFTVEKTAAMYVNSLDATFLNPQTYGINMDAVSMPEYKELPGIGSQLYPTYFSIINTSKKKEAAFQVLAYLTSEEWQLERAKQGFTPIVKSQAVRNAVGQDIPYLQGKNAKAFTPAKPAKPSKLTEFNATANSLFLTELRKYIIGDIDLNTMLRNTDEQINAKIAEASAAKK</sequence>
<evidence type="ECO:0000256" key="1">
    <source>
        <dbReference type="SAM" id="MobiDB-lite"/>
    </source>
</evidence>
<dbReference type="AlphaFoldDB" id="A0A927CGS5"/>
<gene>
    <name evidence="3" type="ORF">IDH45_30760</name>
</gene>
<reference evidence="3" key="1">
    <citation type="submission" date="2020-09" db="EMBL/GenBank/DDBJ databases">
        <title>A novel bacterium of genus Paenibacillus, isolated from South China Sea.</title>
        <authorList>
            <person name="Huang H."/>
            <person name="Mo K."/>
            <person name="Hu Y."/>
        </authorList>
    </citation>
    <scope>NUCLEOTIDE SEQUENCE</scope>
    <source>
        <strain evidence="3">IB182363</strain>
    </source>
</reference>
<dbReference type="PROSITE" id="PS51257">
    <property type="entry name" value="PROKAR_LIPOPROTEIN"/>
    <property type="match status" value="1"/>
</dbReference>
<dbReference type="Proteomes" id="UP000639396">
    <property type="component" value="Unassembled WGS sequence"/>
</dbReference>
<comment type="caution">
    <text evidence="3">The sequence shown here is derived from an EMBL/GenBank/DDBJ whole genome shotgun (WGS) entry which is preliminary data.</text>
</comment>
<proteinExistence type="predicted"/>
<dbReference type="SUPFAM" id="SSF53850">
    <property type="entry name" value="Periplasmic binding protein-like II"/>
    <property type="match status" value="1"/>
</dbReference>
<evidence type="ECO:0000313" key="3">
    <source>
        <dbReference type="EMBL" id="MBD2866363.1"/>
    </source>
</evidence>
<dbReference type="PANTHER" id="PTHR43649">
    <property type="entry name" value="ARABINOSE-BINDING PROTEIN-RELATED"/>
    <property type="match status" value="1"/>
</dbReference>
<dbReference type="InterPro" id="IPR006059">
    <property type="entry name" value="SBP"/>
</dbReference>
<accession>A0A927CGS5</accession>
<organism evidence="3 4">
    <name type="scientific">Paenibacillus oceani</name>
    <dbReference type="NCBI Taxonomy" id="2772510"/>
    <lineage>
        <taxon>Bacteria</taxon>
        <taxon>Bacillati</taxon>
        <taxon>Bacillota</taxon>
        <taxon>Bacilli</taxon>
        <taxon>Bacillales</taxon>
        <taxon>Paenibacillaceae</taxon>
        <taxon>Paenibacillus</taxon>
    </lineage>
</organism>
<protein>
    <submittedName>
        <fullName evidence="3">Carbohydrate ABC transporter substrate-binding protein</fullName>
    </submittedName>
</protein>
<name>A0A927CGS5_9BACL</name>
<dbReference type="PANTHER" id="PTHR43649:SF12">
    <property type="entry name" value="DIACETYLCHITOBIOSE BINDING PROTEIN DASA"/>
    <property type="match status" value="1"/>
</dbReference>
<feature type="signal peptide" evidence="2">
    <location>
        <begin position="1"/>
        <end position="23"/>
    </location>
</feature>
<feature type="chain" id="PRO_5038854475" evidence="2">
    <location>
        <begin position="24"/>
        <end position="452"/>
    </location>
</feature>
<feature type="region of interest" description="Disordered" evidence="1">
    <location>
        <begin position="26"/>
        <end position="52"/>
    </location>
</feature>
<dbReference type="EMBL" id="JACXJA010000057">
    <property type="protein sequence ID" value="MBD2866363.1"/>
    <property type="molecule type" value="Genomic_DNA"/>
</dbReference>
<evidence type="ECO:0000313" key="4">
    <source>
        <dbReference type="Proteomes" id="UP000639396"/>
    </source>
</evidence>
<keyword evidence="2" id="KW-0732">Signal</keyword>
<dbReference type="Gene3D" id="3.40.190.10">
    <property type="entry name" value="Periplasmic binding protein-like II"/>
    <property type="match status" value="1"/>
</dbReference>
<dbReference type="Pfam" id="PF01547">
    <property type="entry name" value="SBP_bac_1"/>
    <property type="match status" value="1"/>
</dbReference>
<dbReference type="RefSeq" id="WP_190931981.1">
    <property type="nucleotide sequence ID" value="NZ_JACXJA010000057.1"/>
</dbReference>
<keyword evidence="4" id="KW-1185">Reference proteome</keyword>
<dbReference type="InterPro" id="IPR050490">
    <property type="entry name" value="Bact_solute-bd_prot1"/>
</dbReference>